<feature type="region of interest" description="Disordered" evidence="1">
    <location>
        <begin position="167"/>
        <end position="389"/>
    </location>
</feature>
<feature type="compositionally biased region" description="Basic and acidic residues" evidence="1">
    <location>
        <begin position="527"/>
        <end position="541"/>
    </location>
</feature>
<gene>
    <name evidence="2" type="ORF">E3P99_03603</name>
</gene>
<evidence type="ECO:0000313" key="2">
    <source>
        <dbReference type="EMBL" id="TIA86675.1"/>
    </source>
</evidence>
<feature type="compositionally biased region" description="Low complexity" evidence="1">
    <location>
        <begin position="557"/>
        <end position="566"/>
    </location>
</feature>
<feature type="compositionally biased region" description="Acidic residues" evidence="1">
    <location>
        <begin position="256"/>
        <end position="274"/>
    </location>
</feature>
<feature type="compositionally biased region" description="Low complexity" evidence="1">
    <location>
        <begin position="176"/>
        <end position="187"/>
    </location>
</feature>
<feature type="region of interest" description="Disordered" evidence="1">
    <location>
        <begin position="124"/>
        <end position="154"/>
    </location>
</feature>
<feature type="compositionally biased region" description="Basic and acidic residues" evidence="1">
    <location>
        <begin position="338"/>
        <end position="353"/>
    </location>
</feature>
<feature type="region of interest" description="Disordered" evidence="1">
    <location>
        <begin position="69"/>
        <end position="101"/>
    </location>
</feature>
<feature type="compositionally biased region" description="Polar residues" evidence="1">
    <location>
        <begin position="544"/>
        <end position="553"/>
    </location>
</feature>
<dbReference type="EMBL" id="SPNW01000076">
    <property type="protein sequence ID" value="TIA86675.1"/>
    <property type="molecule type" value="Genomic_DNA"/>
</dbReference>
<feature type="region of interest" description="Disordered" evidence="1">
    <location>
        <begin position="527"/>
        <end position="566"/>
    </location>
</feature>
<sequence>MAGVSDAEVEMHFADILKVENSSSWNDFAALAVQLGHPQQPAAPIEEIHSNAQSAHSIQNNSIDDSYEEIPQAQPPRHDSLMHKQDASPHRQPPSDDSEEISNVDNEDYLIAMQLANSQSIKSIQSVEPPLPPVRTRPVIKTTAEKKEKMQPVEISEDADMLAALEYAQDPPSSPDSPSAVPSVPVTTAPPPPQAQSTYFPSSFTSSKAAVERAKLARERREKALKKPGKPRKPSRKRKSFGGKTANLHDAWAPSSDDDAENTSEDEEEDDDDQQSVIVPLKTRIQRAKEAEQLAREKQKQEEEEAAKVNSFGIPNDFLNEKDAEVAEIESSPNQHTSPEENDKVRDKVDELGKAFSRQSLMPESRPSLHKRQSTATTITMGERERRRQSAEMHLLANQQRQQSMMMAPQIKHQQQQQLHNQRQSMWTNHLDHPNNYEKFVNIEPELEHKSSKDKFAPFGLLQAGMVNKQSKTAKAQEQFARDYGVGMVLPPTKVPEPQFGLLGQIAAHEKDRKRVGGLGALLTERDREKRGVESNQRKYNEAMQHQSPSTPYSGLPQQQPQMPPQMMDPRMSMMMNTPMMMNGMMAPQPPPYFDPTMSMMAMNAMQQQQLMMQGMFHAQQAYNATLYQFQQANSGFMPPSPQPPLMQAYPSDGAGLGVGFNQSTGRMSTSPYMNNNHSSSRPRSTFFSDAK</sequence>
<proteinExistence type="predicted"/>
<feature type="compositionally biased region" description="Basic residues" evidence="1">
    <location>
        <begin position="223"/>
        <end position="241"/>
    </location>
</feature>
<comment type="caution">
    <text evidence="2">The sequence shown here is derived from an EMBL/GenBank/DDBJ whole genome shotgun (WGS) entry which is preliminary data.</text>
</comment>
<organism evidence="2 3">
    <name type="scientific">Wallemia hederae</name>
    <dbReference type="NCBI Taxonomy" id="1540922"/>
    <lineage>
        <taxon>Eukaryota</taxon>
        <taxon>Fungi</taxon>
        <taxon>Dikarya</taxon>
        <taxon>Basidiomycota</taxon>
        <taxon>Wallemiomycotina</taxon>
        <taxon>Wallemiomycetes</taxon>
        <taxon>Wallemiales</taxon>
        <taxon>Wallemiaceae</taxon>
        <taxon>Wallemia</taxon>
    </lineage>
</organism>
<dbReference type="OrthoDB" id="5563754at2759"/>
<feature type="region of interest" description="Disordered" evidence="1">
    <location>
        <begin position="662"/>
        <end position="692"/>
    </location>
</feature>
<keyword evidence="3" id="KW-1185">Reference proteome</keyword>
<protein>
    <submittedName>
        <fullName evidence="2">Uncharacterized protein</fullName>
    </submittedName>
</protein>
<dbReference type="AlphaFoldDB" id="A0A4T0FH03"/>
<evidence type="ECO:0000256" key="1">
    <source>
        <dbReference type="SAM" id="MobiDB-lite"/>
    </source>
</evidence>
<name>A0A4T0FH03_9BASI</name>
<feature type="compositionally biased region" description="Basic and acidic residues" evidence="1">
    <location>
        <begin position="76"/>
        <end position="89"/>
    </location>
</feature>
<evidence type="ECO:0000313" key="3">
    <source>
        <dbReference type="Proteomes" id="UP000310189"/>
    </source>
</evidence>
<dbReference type="Proteomes" id="UP000310189">
    <property type="component" value="Unassembled WGS sequence"/>
</dbReference>
<reference evidence="2 3" key="1">
    <citation type="submission" date="2019-03" db="EMBL/GenBank/DDBJ databases">
        <title>Sequencing 23 genomes of Wallemia ichthyophaga.</title>
        <authorList>
            <person name="Gostincar C."/>
        </authorList>
    </citation>
    <scope>NUCLEOTIDE SEQUENCE [LARGE SCALE GENOMIC DNA]</scope>
    <source>
        <strain evidence="2 3">EXF-5753</strain>
    </source>
</reference>
<accession>A0A4T0FH03</accession>
<feature type="compositionally biased region" description="Basic and acidic residues" evidence="1">
    <location>
        <begin position="287"/>
        <end position="301"/>
    </location>
</feature>
<feature type="compositionally biased region" description="Basic and acidic residues" evidence="1">
    <location>
        <begin position="210"/>
        <end position="222"/>
    </location>
</feature>